<proteinExistence type="predicted"/>
<reference evidence="1 2" key="1">
    <citation type="submission" date="2021-03" db="EMBL/GenBank/DDBJ databases">
        <title>Genomic Encyclopedia of Type Strains, Phase IV (KMG-IV): sequencing the most valuable type-strain genomes for metagenomic binning, comparative biology and taxonomic classification.</title>
        <authorList>
            <person name="Goeker M."/>
        </authorList>
    </citation>
    <scope>NUCLEOTIDE SEQUENCE [LARGE SCALE GENOMIC DNA]</scope>
    <source>
        <strain evidence="1 2">DSM 24004</strain>
    </source>
</reference>
<keyword evidence="2" id="KW-1185">Reference proteome</keyword>
<dbReference type="Proteomes" id="UP001519342">
    <property type="component" value="Unassembled WGS sequence"/>
</dbReference>
<protein>
    <submittedName>
        <fullName evidence="1">Uncharacterized protein</fullName>
    </submittedName>
</protein>
<evidence type="ECO:0000313" key="2">
    <source>
        <dbReference type="Proteomes" id="UP001519342"/>
    </source>
</evidence>
<organism evidence="1 2">
    <name type="scientific">Sedimentibacter acidaminivorans</name>
    <dbReference type="NCBI Taxonomy" id="913099"/>
    <lineage>
        <taxon>Bacteria</taxon>
        <taxon>Bacillati</taxon>
        <taxon>Bacillota</taxon>
        <taxon>Tissierellia</taxon>
        <taxon>Sedimentibacter</taxon>
    </lineage>
</organism>
<name>A0ABS4GHA8_9FIRM</name>
<comment type="caution">
    <text evidence="1">The sequence shown here is derived from an EMBL/GenBank/DDBJ whole genome shotgun (WGS) entry which is preliminary data.</text>
</comment>
<dbReference type="RefSeq" id="WP_209512776.1">
    <property type="nucleotide sequence ID" value="NZ_JAGGKS010000009.1"/>
</dbReference>
<gene>
    <name evidence="1" type="ORF">J2Z76_002936</name>
</gene>
<sequence length="59" mass="6898">MVQFRQGAEDHNSEKQIVNSNAWVQTVINIGSKIEAKKFDEKKLKSFLPEMRQMTKMQT</sequence>
<evidence type="ECO:0000313" key="1">
    <source>
        <dbReference type="EMBL" id="MBP1927064.1"/>
    </source>
</evidence>
<accession>A0ABS4GHA8</accession>
<dbReference type="EMBL" id="JAGGKS010000009">
    <property type="protein sequence ID" value="MBP1927064.1"/>
    <property type="molecule type" value="Genomic_DNA"/>
</dbReference>